<evidence type="ECO:0000313" key="3">
    <source>
        <dbReference type="Proteomes" id="UP001272987"/>
    </source>
</evidence>
<gene>
    <name evidence="1" type="ORF">PV399_18975</name>
    <name evidence="2" type="ORF">PV666_37185</name>
</gene>
<evidence type="ECO:0000313" key="4">
    <source>
        <dbReference type="Proteomes" id="UP001282288"/>
    </source>
</evidence>
<dbReference type="GeneID" id="69813578"/>
<dbReference type="EMBL" id="JARAWC010000013">
    <property type="protein sequence ID" value="MDX2961784.1"/>
    <property type="molecule type" value="Genomic_DNA"/>
</dbReference>
<dbReference type="AlphaFoldDB" id="A0AAP6BBM4"/>
<dbReference type="RefSeq" id="WP_010360495.1">
    <property type="nucleotide sequence ID" value="NZ_CP122369.1"/>
</dbReference>
<organism evidence="1 4">
    <name type="scientific">Streptomyces acidiscabies</name>
    <dbReference type="NCBI Taxonomy" id="42234"/>
    <lineage>
        <taxon>Bacteria</taxon>
        <taxon>Bacillati</taxon>
        <taxon>Actinomycetota</taxon>
        <taxon>Actinomycetes</taxon>
        <taxon>Kitasatosporales</taxon>
        <taxon>Streptomycetaceae</taxon>
        <taxon>Streptomyces</taxon>
    </lineage>
</organism>
<protein>
    <submittedName>
        <fullName evidence="1">GAF domain-containing protein</fullName>
    </submittedName>
</protein>
<comment type="caution">
    <text evidence="1">The sequence shown here is derived from an EMBL/GenBank/DDBJ whole genome shotgun (WGS) entry which is preliminary data.</text>
</comment>
<dbReference type="InterPro" id="IPR029016">
    <property type="entry name" value="GAF-like_dom_sf"/>
</dbReference>
<dbReference type="EMBL" id="JARAWP010000027">
    <property type="protein sequence ID" value="MDX3023469.1"/>
    <property type="molecule type" value="Genomic_DNA"/>
</dbReference>
<proteinExistence type="predicted"/>
<name>A0AAP6BBM4_9ACTN</name>
<reference evidence="1 3" key="1">
    <citation type="journal article" date="2023" name="Microb. Genom.">
        <title>Mesoterricola silvestris gen. nov., sp. nov., Mesoterricola sediminis sp. nov., Geothrix oryzae sp. nov., Geothrix edaphica sp. nov., Geothrix rubra sp. nov., and Geothrix limicola sp. nov., six novel members of Acidobacteriota isolated from soils.</title>
        <authorList>
            <person name="Weisberg A.J."/>
            <person name="Pearce E."/>
            <person name="Kramer C.G."/>
            <person name="Chang J.H."/>
            <person name="Clarke C.R."/>
        </authorList>
    </citation>
    <scope>NUCLEOTIDE SEQUENCE</scope>
    <source>
        <strain evidence="2 3">NB05-1H</strain>
        <strain evidence="1">NRRL_B-16521</strain>
    </source>
</reference>
<dbReference type="Proteomes" id="UP001272987">
    <property type="component" value="Unassembled WGS sequence"/>
</dbReference>
<accession>A0AAP6BBM4</accession>
<evidence type="ECO:0000313" key="1">
    <source>
        <dbReference type="EMBL" id="MDX2961784.1"/>
    </source>
</evidence>
<dbReference type="Proteomes" id="UP001282288">
    <property type="component" value="Unassembled WGS sequence"/>
</dbReference>
<keyword evidence="3" id="KW-1185">Reference proteome</keyword>
<sequence>MQSPRTAPVRPLVADSWARCTVRGVHADGLPPLCGAFADLDDRRRDHPLAAALPLLRDLLGRGAADDGHVFAVTDTEGTLLWVEGDPAALRRAERMRFVEGARWAERLAGTNAPGTALELGRAVQIVTGEHYGSAVHAWSCAAAPVRDPRTGLVLGAVDLSGGPSIATPPALAAVRAAALAAQAVLPPTRAAPGGVRLRALARDSAVLEHAGRVHRLSPRHSEIVVTLALEGRGVTGDRLAVDLSEHEIPPSTLRAELTRLRAVLGPGLLGSRPYALLVPVRTDYDEVAGLLAEGRADAALARYPGPLLPRSEAPLVVAHRTSLEQQLRGAVLAGGAVPLRRWVTSEWGTDDTSAWTALARLLPGGSPQRAAAAARARHLEGAVADAARLQRCRS</sequence>
<evidence type="ECO:0000313" key="2">
    <source>
        <dbReference type="EMBL" id="MDX3023469.1"/>
    </source>
</evidence>
<dbReference type="Gene3D" id="3.30.450.40">
    <property type="match status" value="1"/>
</dbReference>